<comment type="similarity">
    <text evidence="1">Belongs to the UPF0597 family.</text>
</comment>
<dbReference type="KEGG" id="cace:CACET_c18990"/>
<dbReference type="InterPro" id="IPR021144">
    <property type="entry name" value="UPF0597"/>
</dbReference>
<evidence type="ECO:0000313" key="3">
    <source>
        <dbReference type="Proteomes" id="UP000035704"/>
    </source>
</evidence>
<dbReference type="PIRSF" id="PIRSF006054">
    <property type="entry name" value="UCP006054"/>
    <property type="match status" value="1"/>
</dbReference>
<dbReference type="PATRIC" id="fig|84022.5.peg.78"/>
<dbReference type="AlphaFoldDB" id="A0A0D8IFV9"/>
<protein>
    <recommendedName>
        <fullName evidence="1">UPF0597 protein CACET_c18990</fullName>
    </recommendedName>
</protein>
<dbReference type="Proteomes" id="UP000035704">
    <property type="component" value="Chromosome"/>
</dbReference>
<keyword evidence="3" id="KW-1185">Reference proteome</keyword>
<dbReference type="STRING" id="84022.CACET_c18990"/>
<dbReference type="RefSeq" id="WP_044822923.1">
    <property type="nucleotide sequence ID" value="NZ_JYHU01000001.1"/>
</dbReference>
<evidence type="ECO:0000313" key="2">
    <source>
        <dbReference type="EMBL" id="AKL95347.1"/>
    </source>
</evidence>
<organism evidence="2 3">
    <name type="scientific">Clostridium aceticum</name>
    <dbReference type="NCBI Taxonomy" id="84022"/>
    <lineage>
        <taxon>Bacteria</taxon>
        <taxon>Bacillati</taxon>
        <taxon>Bacillota</taxon>
        <taxon>Clostridia</taxon>
        <taxon>Eubacteriales</taxon>
        <taxon>Clostridiaceae</taxon>
        <taxon>Clostridium</taxon>
    </lineage>
</organism>
<gene>
    <name evidence="2" type="ORF">CACET_c18990</name>
</gene>
<evidence type="ECO:0000256" key="1">
    <source>
        <dbReference type="HAMAP-Rule" id="MF_01845"/>
    </source>
</evidence>
<proteinExistence type="inferred from homology"/>
<sequence>MRLEDLIVETLKKEVVPAVGCTEPVAVALACAKAKELLNNKAVPSEVVSIEVLVSPNIYKNGLAVGVPPTDEVGLPIAAALGFIGGRSHKGLQLLEEIEEKEIQLAKDLLKSEKISVDIKDTKDKVYIEVRLYLEKNASKVIVKGKHDKFVYLESQGQIIQDLLEENTEIIDHENTLYSLKIRSIIEAIEKIPYESISFMLDGLVMNEKVAMAGLHKKVGMGVGYTFYENMRKGILSDDFMNHAKMLTAAASDVRMSGLKLSVMSSNGSGNNGLTAILPIVAYRRKFYVSDERLAKALAMSHIINSYIKSYIGRLSALCGCGVAAGTGAGVAIAWLMGGEIQQIEGVIKNILGDISGMVCDGAKVGCALKLSTSASAAIQAALLAIDNHIIPAGNGIIAETVEDTIRNLSVLSSEGMNGADEVILKVMQRMQSIRAAI</sequence>
<dbReference type="Pfam" id="PF03313">
    <property type="entry name" value="SDH_alpha"/>
    <property type="match status" value="1"/>
</dbReference>
<dbReference type="GO" id="GO:0080146">
    <property type="term" value="F:L-cysteine desulfhydrase activity"/>
    <property type="evidence" value="ECO:0007669"/>
    <property type="project" value="TreeGrafter"/>
</dbReference>
<dbReference type="GO" id="GO:0019450">
    <property type="term" value="P:L-cysteine catabolic process to pyruvate"/>
    <property type="evidence" value="ECO:0007669"/>
    <property type="project" value="TreeGrafter"/>
</dbReference>
<dbReference type="HAMAP" id="MF_01845">
    <property type="entry name" value="UPF0597"/>
    <property type="match status" value="1"/>
</dbReference>
<reference evidence="2 3" key="1">
    <citation type="submission" date="2014-10" db="EMBL/GenBank/DDBJ databases">
        <title>Genome sequence of Clostridium aceticum DSM 1496.</title>
        <authorList>
            <person name="Poehlein A."/>
            <person name="Schiel-Bengelsdorf B."/>
            <person name="Gottschalk G."/>
            <person name="Duerre P."/>
            <person name="Daniel R."/>
        </authorList>
    </citation>
    <scope>NUCLEOTIDE SEQUENCE [LARGE SCALE GENOMIC DNA]</scope>
    <source>
        <strain evidence="2 3">DSM 1496</strain>
    </source>
</reference>
<name>A0A0D8IFV9_9CLOT</name>
<dbReference type="EMBL" id="CP009687">
    <property type="protein sequence ID" value="AKL95347.1"/>
    <property type="molecule type" value="Genomic_DNA"/>
</dbReference>
<dbReference type="InterPro" id="IPR005130">
    <property type="entry name" value="Ser_deHydtase-like_asu"/>
</dbReference>
<accession>A0A0D8IFV9</accession>
<dbReference type="OrthoDB" id="41906at2"/>
<dbReference type="PANTHER" id="PTHR30501:SF2">
    <property type="entry name" value="UPF0597 PROTEIN YHAM"/>
    <property type="match status" value="1"/>
</dbReference>
<dbReference type="PANTHER" id="PTHR30501">
    <property type="entry name" value="UPF0597 PROTEIN YHAM"/>
    <property type="match status" value="1"/>
</dbReference>